<protein>
    <submittedName>
        <fullName evidence="1">Uncharacterized protein</fullName>
    </submittedName>
</protein>
<organism evidence="1">
    <name type="scientific">Fonticula alba</name>
    <name type="common">Slime mold</name>
    <dbReference type="NCBI Taxonomy" id="691883"/>
    <lineage>
        <taxon>Eukaryota</taxon>
        <taxon>Rotosphaerida</taxon>
        <taxon>Fonticulaceae</taxon>
        <taxon>Fonticula</taxon>
    </lineage>
</organism>
<keyword evidence="2" id="KW-1185">Reference proteome</keyword>
<dbReference type="RefSeq" id="XP_009498306.1">
    <property type="nucleotide sequence ID" value="XM_009500031.1"/>
</dbReference>
<name>A0A058YZ72_FONAL</name>
<dbReference type="Proteomes" id="UP000030693">
    <property type="component" value="Unassembled WGS sequence"/>
</dbReference>
<evidence type="ECO:0000313" key="1">
    <source>
        <dbReference type="EMBL" id="KCV67289.1"/>
    </source>
</evidence>
<dbReference type="AlphaFoldDB" id="A0A058YZ72"/>
<accession>A0A058YZ72</accession>
<dbReference type="EMBL" id="KB932251">
    <property type="protein sequence ID" value="KCV67289.1"/>
    <property type="molecule type" value="Genomic_DNA"/>
</dbReference>
<proteinExistence type="predicted"/>
<feature type="non-terminal residue" evidence="1">
    <location>
        <position position="89"/>
    </location>
</feature>
<evidence type="ECO:0000313" key="2">
    <source>
        <dbReference type="Proteomes" id="UP000030693"/>
    </source>
</evidence>
<reference evidence="1" key="1">
    <citation type="submission" date="2013-04" db="EMBL/GenBank/DDBJ databases">
        <title>The Genome Sequence of Fonticula alba ATCC 38817.</title>
        <authorList>
            <consortium name="The Broad Institute Genomics Platform"/>
            <person name="Russ C."/>
            <person name="Cuomo C."/>
            <person name="Burger G."/>
            <person name="Gray M.W."/>
            <person name="Holland P.W.H."/>
            <person name="King N."/>
            <person name="Lang F.B.F."/>
            <person name="Roger A.J."/>
            <person name="Ruiz-Trillo I."/>
            <person name="Brown M."/>
            <person name="Walker B."/>
            <person name="Young S."/>
            <person name="Zeng Q."/>
            <person name="Gargeya S."/>
            <person name="Fitzgerald M."/>
            <person name="Haas B."/>
            <person name="Abouelleil A."/>
            <person name="Allen A.W."/>
            <person name="Alvarado L."/>
            <person name="Arachchi H.M."/>
            <person name="Berlin A.M."/>
            <person name="Chapman S.B."/>
            <person name="Gainer-Dewar J."/>
            <person name="Goldberg J."/>
            <person name="Griggs A."/>
            <person name="Gujja S."/>
            <person name="Hansen M."/>
            <person name="Howarth C."/>
            <person name="Imamovic A."/>
            <person name="Ireland A."/>
            <person name="Larimer J."/>
            <person name="McCowan C."/>
            <person name="Murphy C."/>
            <person name="Pearson M."/>
            <person name="Poon T.W."/>
            <person name="Priest M."/>
            <person name="Roberts A."/>
            <person name="Saif S."/>
            <person name="Shea T."/>
            <person name="Sisk P."/>
            <person name="Sykes S."/>
            <person name="Wortman J."/>
            <person name="Nusbaum C."/>
            <person name="Birren B."/>
        </authorList>
    </citation>
    <scope>NUCLEOTIDE SEQUENCE [LARGE SCALE GENOMIC DNA]</scope>
    <source>
        <strain evidence="1">ATCC 38817</strain>
    </source>
</reference>
<gene>
    <name evidence="1" type="ORF">H696_06291</name>
</gene>
<sequence length="89" mass="9880">MHGQILHHFSAINSKKKKIFDSDFGGKTCKYDGAKGVLFCTATGFYFSGKSLFKKSKIAIRYSQVSQIEKRTVGLINSITVILADTSDR</sequence>
<dbReference type="GeneID" id="20531016"/>